<evidence type="ECO:0000256" key="2">
    <source>
        <dbReference type="ARBA" id="ARBA00022801"/>
    </source>
</evidence>
<dbReference type="GO" id="GO:0004386">
    <property type="term" value="F:helicase activity"/>
    <property type="evidence" value="ECO:0007669"/>
    <property type="project" value="UniProtKB-KW"/>
</dbReference>
<sequence>MSFLKICNTTDPVVDFPPTEDLAKNYSYPLDPFQQHAICAIHKEENVLVTAKTGSGKTLVGEYQIAYSLRKGGRVFYTTPIKSLSNQKFHDLKEMFPSVGIVTGDIKFQPDAAVVIMTTECLRNMLYKKGTSTEGLGLTAGMSLTGLDAVIFDEVHYINNKERGKVWEETMILLPAEVKMIMLSATIDGADAFASWIGDLKQKMCWLIPTTHRVVPLKHCVIQSWSSDPIVVMDPAEKFYDSQWDSWVFYRKKICDSYEDHKKKVAGRRAGGYEDPVIKQGKDERPQSYVAELNRCAQYLSERSLLPALFFVFSRAACESWANKIEGSFIEGKQSAEIRKIVSFHLHRYMDILKGLKQYHDLMGLLERGIAYHHSGLLPILKEIIEILFAKGFVKVMFCTETFAVGINMPTKTVVFLDLKKYDEGGLRCLATDEYIQMAGRAGRRGLDKEGMVIYLPSRDPIGTGEAKLMMTGRKTVLRSRMDFHYDFLLKTLQSGSLSWLKISKDSFWYKQQLVYVMGQKEIVSSLKSKIVSAGITEEQFLDVQKGIILADKVKSSVNAAKKKAQAELESWKNIHVGPAWLLLQKKVADILLVKQELEREEATLKDMECFTAGPEATIRFLTETEFLKDVVVPSEITSANLTIKGVLATEVNEANPILLVEAYDRGLFSTLSAEDIILVLAAFLKEKGKDEVSFKLPPAVSDALNQIDGFARMFQGLEERLGFMPSAFWDLSAYWLGPIEQWLNGGSAAQICSDFGIYEGNLYRALMSLNNMINELTAIATYCQHTEIVDKLKGIGSGLLRDIAINDSLYLRI</sequence>
<dbReference type="GO" id="GO:0070478">
    <property type="term" value="P:nuclear-transcribed mRNA catabolic process, 3'-5' exonucleolytic nonsense-mediated decay"/>
    <property type="evidence" value="ECO:0007669"/>
    <property type="project" value="TreeGrafter"/>
</dbReference>
<dbReference type="GO" id="GO:0055087">
    <property type="term" value="C:Ski complex"/>
    <property type="evidence" value="ECO:0007669"/>
    <property type="project" value="TreeGrafter"/>
</dbReference>
<accession>A0A6C0BHE8</accession>
<protein>
    <recommendedName>
        <fullName evidence="8">Helicase</fullName>
    </recommendedName>
</protein>
<dbReference type="PANTHER" id="PTHR12131">
    <property type="entry name" value="ATP-DEPENDENT RNA AND DNA HELICASE"/>
    <property type="match status" value="1"/>
</dbReference>
<dbReference type="InterPro" id="IPR012961">
    <property type="entry name" value="Ski2/MTR4_C"/>
</dbReference>
<dbReference type="Gene3D" id="3.40.50.300">
    <property type="entry name" value="P-loop containing nucleotide triphosphate hydrolases"/>
    <property type="match status" value="2"/>
</dbReference>
<keyword evidence="2" id="KW-0378">Hydrolase</keyword>
<evidence type="ECO:0000256" key="1">
    <source>
        <dbReference type="ARBA" id="ARBA00022741"/>
    </source>
</evidence>
<dbReference type="PROSITE" id="PS51192">
    <property type="entry name" value="HELICASE_ATP_BIND_1"/>
    <property type="match status" value="1"/>
</dbReference>
<dbReference type="GO" id="GO:0003676">
    <property type="term" value="F:nucleic acid binding"/>
    <property type="evidence" value="ECO:0007669"/>
    <property type="project" value="InterPro"/>
</dbReference>
<keyword evidence="3" id="KW-0347">Helicase</keyword>
<dbReference type="InterPro" id="IPR001650">
    <property type="entry name" value="Helicase_C-like"/>
</dbReference>
<dbReference type="PANTHER" id="PTHR12131:SF1">
    <property type="entry name" value="ATP-DEPENDENT RNA HELICASE SUPV3L1, MITOCHONDRIAL-RELATED"/>
    <property type="match status" value="1"/>
</dbReference>
<dbReference type="AlphaFoldDB" id="A0A6C0BHE8"/>
<dbReference type="SMART" id="SM01142">
    <property type="entry name" value="DSHCT"/>
    <property type="match status" value="1"/>
</dbReference>
<dbReference type="GO" id="GO:0016787">
    <property type="term" value="F:hydrolase activity"/>
    <property type="evidence" value="ECO:0007669"/>
    <property type="project" value="UniProtKB-KW"/>
</dbReference>
<evidence type="ECO:0000259" key="6">
    <source>
        <dbReference type="PROSITE" id="PS51194"/>
    </source>
</evidence>
<organism evidence="7">
    <name type="scientific">viral metagenome</name>
    <dbReference type="NCBI Taxonomy" id="1070528"/>
    <lineage>
        <taxon>unclassified sequences</taxon>
        <taxon>metagenomes</taxon>
        <taxon>organismal metagenomes</taxon>
    </lineage>
</organism>
<evidence type="ECO:0000313" key="7">
    <source>
        <dbReference type="EMBL" id="QHS91767.1"/>
    </source>
</evidence>
<dbReference type="Gene3D" id="1.10.3380.30">
    <property type="match status" value="1"/>
</dbReference>
<dbReference type="Pfam" id="PF00270">
    <property type="entry name" value="DEAD"/>
    <property type="match status" value="1"/>
</dbReference>
<dbReference type="CDD" id="cd18795">
    <property type="entry name" value="SF2_C_Ski2"/>
    <property type="match status" value="1"/>
</dbReference>
<dbReference type="SMART" id="SM00490">
    <property type="entry name" value="HELICc"/>
    <property type="match status" value="1"/>
</dbReference>
<evidence type="ECO:0008006" key="8">
    <source>
        <dbReference type="Google" id="ProtNLM"/>
    </source>
</evidence>
<dbReference type="GO" id="GO:0005524">
    <property type="term" value="F:ATP binding"/>
    <property type="evidence" value="ECO:0007669"/>
    <property type="project" value="UniProtKB-KW"/>
</dbReference>
<proteinExistence type="predicted"/>
<keyword evidence="1" id="KW-0547">Nucleotide-binding</keyword>
<dbReference type="InterPro" id="IPR027417">
    <property type="entry name" value="P-loop_NTPase"/>
</dbReference>
<dbReference type="InterPro" id="IPR050699">
    <property type="entry name" value="RNA-DNA_Helicase"/>
</dbReference>
<evidence type="ECO:0000256" key="4">
    <source>
        <dbReference type="ARBA" id="ARBA00022840"/>
    </source>
</evidence>
<feature type="domain" description="Helicase C-terminal" evidence="6">
    <location>
        <begin position="324"/>
        <end position="494"/>
    </location>
</feature>
<dbReference type="InterPro" id="IPR011545">
    <property type="entry name" value="DEAD/DEAH_box_helicase_dom"/>
</dbReference>
<dbReference type="EMBL" id="MN739163">
    <property type="protein sequence ID" value="QHS91767.1"/>
    <property type="molecule type" value="Genomic_DNA"/>
</dbReference>
<dbReference type="SUPFAM" id="SSF52540">
    <property type="entry name" value="P-loop containing nucleoside triphosphate hydrolases"/>
    <property type="match status" value="1"/>
</dbReference>
<dbReference type="InterPro" id="IPR014001">
    <property type="entry name" value="Helicase_ATP-bd"/>
</dbReference>
<name>A0A6C0BHE8_9ZZZZ</name>
<dbReference type="PROSITE" id="PS51194">
    <property type="entry name" value="HELICASE_CTER"/>
    <property type="match status" value="1"/>
</dbReference>
<reference evidence="7" key="1">
    <citation type="journal article" date="2020" name="Nature">
        <title>Giant virus diversity and host interactions through global metagenomics.</title>
        <authorList>
            <person name="Schulz F."/>
            <person name="Roux S."/>
            <person name="Paez-Espino D."/>
            <person name="Jungbluth S."/>
            <person name="Walsh D.A."/>
            <person name="Denef V.J."/>
            <person name="McMahon K.D."/>
            <person name="Konstantinidis K.T."/>
            <person name="Eloe-Fadrosh E.A."/>
            <person name="Kyrpides N.C."/>
            <person name="Woyke T."/>
        </authorList>
    </citation>
    <scope>NUCLEOTIDE SEQUENCE</scope>
    <source>
        <strain evidence="7">GVMAG-M-3300013006-15</strain>
    </source>
</reference>
<evidence type="ECO:0000256" key="3">
    <source>
        <dbReference type="ARBA" id="ARBA00022806"/>
    </source>
</evidence>
<feature type="domain" description="Helicase ATP-binding" evidence="5">
    <location>
        <begin position="38"/>
        <end position="205"/>
    </location>
</feature>
<dbReference type="Pfam" id="PF08148">
    <property type="entry name" value="DSHCT"/>
    <property type="match status" value="1"/>
</dbReference>
<keyword evidence="4" id="KW-0067">ATP-binding</keyword>
<dbReference type="Pfam" id="PF00271">
    <property type="entry name" value="Helicase_C"/>
    <property type="match status" value="1"/>
</dbReference>
<dbReference type="SMART" id="SM00487">
    <property type="entry name" value="DEXDc"/>
    <property type="match status" value="1"/>
</dbReference>
<evidence type="ECO:0000259" key="5">
    <source>
        <dbReference type="PROSITE" id="PS51192"/>
    </source>
</evidence>